<dbReference type="InterPro" id="IPR006629">
    <property type="entry name" value="LITAF"/>
</dbReference>
<dbReference type="GO" id="GO:0005765">
    <property type="term" value="C:lysosomal membrane"/>
    <property type="evidence" value="ECO:0007669"/>
    <property type="project" value="UniProtKB-SubCell"/>
</dbReference>
<feature type="region of interest" description="Disordered" evidence="8">
    <location>
        <begin position="1"/>
        <end position="57"/>
    </location>
</feature>
<organism evidence="10 11">
    <name type="scientific">Hypsibius exemplaris</name>
    <name type="common">Freshwater tardigrade</name>
    <dbReference type="NCBI Taxonomy" id="2072580"/>
    <lineage>
        <taxon>Eukaryota</taxon>
        <taxon>Metazoa</taxon>
        <taxon>Ecdysozoa</taxon>
        <taxon>Tardigrada</taxon>
        <taxon>Eutardigrada</taxon>
        <taxon>Parachela</taxon>
        <taxon>Hypsibioidea</taxon>
        <taxon>Hypsibiidae</taxon>
        <taxon>Hypsibius</taxon>
    </lineage>
</organism>
<keyword evidence="7" id="KW-0472">Membrane</keyword>
<evidence type="ECO:0000256" key="2">
    <source>
        <dbReference type="ARBA" id="ARBA00004481"/>
    </source>
</evidence>
<dbReference type="InterPro" id="IPR037519">
    <property type="entry name" value="LITAF_fam"/>
</dbReference>
<protein>
    <recommendedName>
        <fullName evidence="9">LITAF domain-containing protein</fullName>
    </recommendedName>
</protein>
<dbReference type="SMART" id="SM00714">
    <property type="entry name" value="LITAF"/>
    <property type="match status" value="1"/>
</dbReference>
<evidence type="ECO:0000313" key="11">
    <source>
        <dbReference type="Proteomes" id="UP000192578"/>
    </source>
</evidence>
<accession>A0A1W0WX61</accession>
<name>A0A1W0WX61_HYPEX</name>
<keyword evidence="5" id="KW-0479">Metal-binding</keyword>
<dbReference type="GO" id="GO:0031902">
    <property type="term" value="C:late endosome membrane"/>
    <property type="evidence" value="ECO:0007669"/>
    <property type="project" value="UniProtKB-SubCell"/>
</dbReference>
<reference evidence="11" key="1">
    <citation type="submission" date="2017-01" db="EMBL/GenBank/DDBJ databases">
        <title>Comparative genomics of anhydrobiosis in the tardigrade Hypsibius dujardini.</title>
        <authorList>
            <person name="Yoshida Y."/>
            <person name="Koutsovoulos G."/>
            <person name="Laetsch D."/>
            <person name="Stevens L."/>
            <person name="Kumar S."/>
            <person name="Horikawa D."/>
            <person name="Ishino K."/>
            <person name="Komine S."/>
            <person name="Tomita M."/>
            <person name="Blaxter M."/>
            <person name="Arakawa K."/>
        </authorList>
    </citation>
    <scope>NUCLEOTIDE SEQUENCE [LARGE SCALE GENOMIC DNA]</scope>
    <source>
        <strain evidence="11">Z151</strain>
    </source>
</reference>
<dbReference type="EMBL" id="MTYJ01000035">
    <property type="protein sequence ID" value="OQV19787.1"/>
    <property type="molecule type" value="Genomic_DNA"/>
</dbReference>
<dbReference type="PANTHER" id="PTHR23292:SF6">
    <property type="entry name" value="FI16602P1-RELATED"/>
    <property type="match status" value="1"/>
</dbReference>
<dbReference type="Pfam" id="PF10601">
    <property type="entry name" value="zf-LITAF-like"/>
    <property type="match status" value="1"/>
</dbReference>
<evidence type="ECO:0000256" key="5">
    <source>
        <dbReference type="ARBA" id="ARBA00022723"/>
    </source>
</evidence>
<keyword evidence="11" id="KW-1185">Reference proteome</keyword>
<evidence type="ECO:0000256" key="1">
    <source>
        <dbReference type="ARBA" id="ARBA00004414"/>
    </source>
</evidence>
<comment type="caution">
    <text evidence="10">The sequence shown here is derived from an EMBL/GenBank/DDBJ whole genome shotgun (WGS) entry which is preliminary data.</text>
</comment>
<evidence type="ECO:0000256" key="7">
    <source>
        <dbReference type="ARBA" id="ARBA00023136"/>
    </source>
</evidence>
<evidence type="ECO:0000256" key="8">
    <source>
        <dbReference type="SAM" id="MobiDB-lite"/>
    </source>
</evidence>
<feature type="domain" description="LITAF" evidence="9">
    <location>
        <begin position="74"/>
        <end position="158"/>
    </location>
</feature>
<evidence type="ECO:0000256" key="3">
    <source>
        <dbReference type="ARBA" id="ARBA00004630"/>
    </source>
</evidence>
<dbReference type="OrthoDB" id="5599753at2759"/>
<dbReference type="PROSITE" id="PS51837">
    <property type="entry name" value="LITAF"/>
    <property type="match status" value="1"/>
</dbReference>
<dbReference type="GO" id="GO:0008270">
    <property type="term" value="F:zinc ion binding"/>
    <property type="evidence" value="ECO:0007669"/>
    <property type="project" value="TreeGrafter"/>
</dbReference>
<comment type="subcellular location">
    <subcellularLocation>
        <location evidence="2">Endosome membrane</location>
        <topology evidence="2">Peripheral membrane protein</topology>
    </subcellularLocation>
    <subcellularLocation>
        <location evidence="1">Late endosome membrane</location>
    </subcellularLocation>
    <subcellularLocation>
        <location evidence="3">Lysosome membrane</location>
        <topology evidence="3">Peripheral membrane protein</topology>
        <orientation evidence="3">Cytoplasmic side</orientation>
    </subcellularLocation>
</comment>
<gene>
    <name evidence="10" type="ORF">BV898_06060</name>
</gene>
<evidence type="ECO:0000313" key="10">
    <source>
        <dbReference type="EMBL" id="OQV19787.1"/>
    </source>
</evidence>
<comment type="similarity">
    <text evidence="4">Belongs to the CDIP1/LITAF family.</text>
</comment>
<evidence type="ECO:0000259" key="9">
    <source>
        <dbReference type="PROSITE" id="PS51837"/>
    </source>
</evidence>
<evidence type="ECO:0000256" key="4">
    <source>
        <dbReference type="ARBA" id="ARBA00005975"/>
    </source>
</evidence>
<keyword evidence="6" id="KW-0862">Zinc</keyword>
<dbReference type="AlphaFoldDB" id="A0A1W0WX61"/>
<proteinExistence type="inferred from homology"/>
<dbReference type="PANTHER" id="PTHR23292">
    <property type="entry name" value="LIPOPOLYSACCHARIDE-INDUCED TUMOR NECROSIS FACTOR-ALPHA FACTOR"/>
    <property type="match status" value="1"/>
</dbReference>
<dbReference type="Proteomes" id="UP000192578">
    <property type="component" value="Unassembled WGS sequence"/>
</dbReference>
<evidence type="ECO:0000256" key="6">
    <source>
        <dbReference type="ARBA" id="ARBA00022833"/>
    </source>
</evidence>
<sequence>MADKQTEYAAGAGNGGLPGSSRMDGQPLEQPPPYTMPAPYQAGFDKPPQPSDPYLGQQQPTAIVAPLGTTYIVTSGLETFNFNRPMGPDPMQGICPSCGQSVVTQIDYEVGGHAQSMMCLFCFLGGLLCCWIPFCVPSMQDVIHSCPNCKYPLGRYNR</sequence>